<name>A0A7M5WQB9_9CNID</name>
<feature type="compositionally biased region" description="Low complexity" evidence="1">
    <location>
        <begin position="1"/>
        <end position="20"/>
    </location>
</feature>
<evidence type="ECO:0000313" key="3">
    <source>
        <dbReference type="Proteomes" id="UP000594262"/>
    </source>
</evidence>
<feature type="compositionally biased region" description="Basic and acidic residues" evidence="1">
    <location>
        <begin position="44"/>
        <end position="55"/>
    </location>
</feature>
<proteinExistence type="predicted"/>
<evidence type="ECO:0000256" key="1">
    <source>
        <dbReference type="SAM" id="MobiDB-lite"/>
    </source>
</evidence>
<evidence type="ECO:0000313" key="2">
    <source>
        <dbReference type="EnsemblMetazoa" id="CLYHEMP001316.1"/>
    </source>
</evidence>
<feature type="region of interest" description="Disordered" evidence="1">
    <location>
        <begin position="146"/>
        <end position="170"/>
    </location>
</feature>
<keyword evidence="3" id="KW-1185">Reference proteome</keyword>
<organism evidence="2 3">
    <name type="scientific">Clytia hemisphaerica</name>
    <dbReference type="NCBI Taxonomy" id="252671"/>
    <lineage>
        <taxon>Eukaryota</taxon>
        <taxon>Metazoa</taxon>
        <taxon>Cnidaria</taxon>
        <taxon>Hydrozoa</taxon>
        <taxon>Hydroidolina</taxon>
        <taxon>Leptothecata</taxon>
        <taxon>Obeliida</taxon>
        <taxon>Clytiidae</taxon>
        <taxon>Clytia</taxon>
    </lineage>
</organism>
<dbReference type="EnsemblMetazoa" id="CLYHEMT001316.1">
    <property type="protein sequence ID" value="CLYHEMP001316.1"/>
    <property type="gene ID" value="CLYHEMG001316"/>
</dbReference>
<protein>
    <submittedName>
        <fullName evidence="2">Uncharacterized protein</fullName>
    </submittedName>
</protein>
<dbReference type="OrthoDB" id="10045204at2759"/>
<feature type="compositionally biased region" description="Polar residues" evidence="1">
    <location>
        <begin position="21"/>
        <end position="39"/>
    </location>
</feature>
<dbReference type="AlphaFoldDB" id="A0A7M5WQB9"/>
<sequence>MDSGSDWDSFSGSPSLPSNSALKSTNQEIKGNGQTNAGFQSVELEDKSQLHERMVRGNKKKEKFSLSKADQPPYTQFQVTDRTMEPLNDVTNNNNSRKIKYVNETMKNNDDNSWDMEDSYNDVAQNVDAVYADSTLHEDPSVKYYPRKEQAHQGAPVQTYNSPKTDGLPIISSRRKSVRSKYKNNDTNGTAANNNGSQVVVDYEKQWWTLNRCETVLMMPEKELETIDGDVKKGHTEKFLYEKSYYNVYTVPEAKKRKIPTFVQEEINPQVQRVWQEVNGVLQIFLDFFIIFLLETLKLILVTVFKKLIVGVIRLTGDHALKPLFAAVFNSFLQPTFVLFWNMTTGVRNILQPLVYLLGDMSIPLSNVIRAFRLVEYKNDKVSTPP</sequence>
<reference evidence="2" key="1">
    <citation type="submission" date="2021-01" db="UniProtKB">
        <authorList>
            <consortium name="EnsemblMetazoa"/>
        </authorList>
    </citation>
    <scope>IDENTIFICATION</scope>
</reference>
<accession>A0A7M5WQB9</accession>
<feature type="region of interest" description="Disordered" evidence="1">
    <location>
        <begin position="1"/>
        <end position="70"/>
    </location>
</feature>
<dbReference type="RefSeq" id="XP_066919884.1">
    <property type="nucleotide sequence ID" value="XM_067063783.1"/>
</dbReference>
<dbReference type="GeneID" id="136807198"/>
<dbReference type="Proteomes" id="UP000594262">
    <property type="component" value="Unplaced"/>
</dbReference>